<feature type="transmembrane region" description="Helical" evidence="6">
    <location>
        <begin position="366"/>
        <end position="385"/>
    </location>
</feature>
<feature type="domain" description="Major facilitator superfamily (MFS) profile" evidence="7">
    <location>
        <begin position="71"/>
        <end position="483"/>
    </location>
</feature>
<dbReference type="InterPro" id="IPR020846">
    <property type="entry name" value="MFS_dom"/>
</dbReference>
<feature type="transmembrane region" description="Helical" evidence="6">
    <location>
        <begin position="340"/>
        <end position="359"/>
    </location>
</feature>
<gene>
    <name evidence="8" type="ORF">LCOR_03030.1</name>
</gene>
<evidence type="ECO:0000256" key="1">
    <source>
        <dbReference type="ARBA" id="ARBA00004141"/>
    </source>
</evidence>
<evidence type="ECO:0000256" key="2">
    <source>
        <dbReference type="ARBA" id="ARBA00022448"/>
    </source>
</evidence>
<feature type="transmembrane region" description="Helical" evidence="6">
    <location>
        <begin position="428"/>
        <end position="451"/>
    </location>
</feature>
<keyword evidence="5 6" id="KW-0472">Membrane</keyword>
<keyword evidence="2" id="KW-0813">Transport</keyword>
<dbReference type="AlphaFoldDB" id="A0A068RR30"/>
<dbReference type="Gene3D" id="1.20.1250.20">
    <property type="entry name" value="MFS general substrate transporter like domains"/>
    <property type="match status" value="2"/>
</dbReference>
<evidence type="ECO:0000256" key="3">
    <source>
        <dbReference type="ARBA" id="ARBA00022692"/>
    </source>
</evidence>
<dbReference type="FunFam" id="1.20.1250.20:FF:000106">
    <property type="entry name" value="MFS transporter, putative"/>
    <property type="match status" value="1"/>
</dbReference>
<evidence type="ECO:0000259" key="7">
    <source>
        <dbReference type="PROSITE" id="PS50850"/>
    </source>
</evidence>
<feature type="transmembrane region" description="Helical" evidence="6">
    <location>
        <begin position="137"/>
        <end position="156"/>
    </location>
</feature>
<name>A0A068RR30_9FUNG</name>
<feature type="transmembrane region" description="Helical" evidence="6">
    <location>
        <begin position="303"/>
        <end position="328"/>
    </location>
</feature>
<dbReference type="STRING" id="1263082.A0A068RR30"/>
<comment type="caution">
    <text evidence="8">The sequence shown here is derived from an EMBL/GenBank/DDBJ whole genome shotgun (WGS) entry which is preliminary data.</text>
</comment>
<feature type="transmembrane region" description="Helical" evidence="6">
    <location>
        <begin position="107"/>
        <end position="125"/>
    </location>
</feature>
<keyword evidence="9" id="KW-1185">Reference proteome</keyword>
<dbReference type="VEuPathDB" id="FungiDB:LCOR_03030.1"/>
<reference evidence="8" key="1">
    <citation type="submission" date="2013-08" db="EMBL/GenBank/DDBJ databases">
        <title>Gene expansion shapes genome architecture in the human pathogen Lichtheimia corymbifera: an evolutionary genomics analysis in the ancient terrestrial Mucorales (Mucoromycotina).</title>
        <authorList>
            <person name="Schwartze V.U."/>
            <person name="Winter S."/>
            <person name="Shelest E."/>
            <person name="Marcet-Houben M."/>
            <person name="Horn F."/>
            <person name="Wehner S."/>
            <person name="Hoffmann K."/>
            <person name="Riege K."/>
            <person name="Sammeth M."/>
            <person name="Nowrousian M."/>
            <person name="Valiante V."/>
            <person name="Linde J."/>
            <person name="Jacobsen I.D."/>
            <person name="Marz M."/>
            <person name="Brakhage A.A."/>
            <person name="Gabaldon T."/>
            <person name="Bocker S."/>
            <person name="Voigt K."/>
        </authorList>
    </citation>
    <scope>NUCLEOTIDE SEQUENCE [LARGE SCALE GENOMIC DNA]</scope>
    <source>
        <strain evidence="8">FSU 9682</strain>
    </source>
</reference>
<feature type="transmembrane region" description="Helical" evidence="6">
    <location>
        <begin position="162"/>
        <end position="185"/>
    </location>
</feature>
<feature type="transmembrane region" description="Helical" evidence="6">
    <location>
        <begin position="397"/>
        <end position="416"/>
    </location>
</feature>
<feature type="transmembrane region" description="Helical" evidence="6">
    <location>
        <begin position="197"/>
        <end position="220"/>
    </location>
</feature>
<organism evidence="8 9">
    <name type="scientific">Lichtheimia corymbifera JMRC:FSU:9682</name>
    <dbReference type="NCBI Taxonomy" id="1263082"/>
    <lineage>
        <taxon>Eukaryota</taxon>
        <taxon>Fungi</taxon>
        <taxon>Fungi incertae sedis</taxon>
        <taxon>Mucoromycota</taxon>
        <taxon>Mucoromycotina</taxon>
        <taxon>Mucoromycetes</taxon>
        <taxon>Mucorales</taxon>
        <taxon>Lichtheimiaceae</taxon>
        <taxon>Lichtheimia</taxon>
    </lineage>
</organism>
<feature type="transmembrane region" description="Helical" evidence="6">
    <location>
        <begin position="457"/>
        <end position="477"/>
    </location>
</feature>
<comment type="subcellular location">
    <subcellularLocation>
        <location evidence="1">Membrane</location>
        <topology evidence="1">Multi-pass membrane protein</topology>
    </subcellularLocation>
</comment>
<dbReference type="GO" id="GO:0022857">
    <property type="term" value="F:transmembrane transporter activity"/>
    <property type="evidence" value="ECO:0007669"/>
    <property type="project" value="InterPro"/>
</dbReference>
<proteinExistence type="predicted"/>
<dbReference type="InterPro" id="IPR036259">
    <property type="entry name" value="MFS_trans_sf"/>
</dbReference>
<evidence type="ECO:0000313" key="9">
    <source>
        <dbReference type="Proteomes" id="UP000027586"/>
    </source>
</evidence>
<keyword evidence="4 6" id="KW-1133">Transmembrane helix</keyword>
<keyword evidence="3 6" id="KW-0812">Transmembrane</keyword>
<dbReference type="SUPFAM" id="SSF103473">
    <property type="entry name" value="MFS general substrate transporter"/>
    <property type="match status" value="1"/>
</dbReference>
<dbReference type="Proteomes" id="UP000027586">
    <property type="component" value="Unassembled WGS sequence"/>
</dbReference>
<dbReference type="PANTHER" id="PTHR43791:SF36">
    <property type="entry name" value="TRANSPORTER, PUTATIVE (AFU_ORTHOLOGUE AFUA_6G08340)-RELATED"/>
    <property type="match status" value="1"/>
</dbReference>
<dbReference type="OrthoDB" id="1935484at2759"/>
<dbReference type="EMBL" id="CBTN010000009">
    <property type="protein sequence ID" value="CDH51426.1"/>
    <property type="molecule type" value="Genomic_DNA"/>
</dbReference>
<sequence>MADTKTTTTTPDTVSIKDSVLLDTQPSKASSVTITTAEIKDPRLKDEMYDSKLEWTEKEENEVRRILDIRLMPFILLMSFVLNMDRTNISNAISDNLAEDLGFNNDGVNLSILVYSIIFTIFTLPSNPIAKRIGAHLWIPILMNSWAIVTWAHALIHDFDAFMAVRVLIAVTEAGFIPACLTYLTGWYKTKELATRLAYFWGVQSFASAFSGLISFGVFRMAGIGGLEGWKWLFLLDGILTHIVGVIAFWYLPAKAGKTRGWFTERQAKIAATRIIRDDLSKTDQHARITWDDVKEALLDTKIWTHLITTFIAMMPGTPIGTYLPSIIRDGGFSVTTANLLTIPSHIIGLVFSIIIAASSDRYGEVCLHALIGVVWQAVGYAALWGMPVDASRWSKFAAATVTAAAPSWHGMHIAYMSANLSPAGKRALALGAIIGSANICGVPGSQIYSASDAPRYLRGNMICVVLNIVAAFLFLFQRFRYDLTNRWRNRKWNNMSEEQKLHYLKTTKHKGSNRLDYRFRI</sequence>
<evidence type="ECO:0000256" key="4">
    <source>
        <dbReference type="ARBA" id="ARBA00022989"/>
    </source>
</evidence>
<dbReference type="PANTHER" id="PTHR43791">
    <property type="entry name" value="PERMEASE-RELATED"/>
    <property type="match status" value="1"/>
</dbReference>
<dbReference type="Pfam" id="PF07690">
    <property type="entry name" value="MFS_1"/>
    <property type="match status" value="1"/>
</dbReference>
<dbReference type="InterPro" id="IPR011701">
    <property type="entry name" value="MFS"/>
</dbReference>
<feature type="transmembrane region" description="Helical" evidence="6">
    <location>
        <begin position="67"/>
        <end position="84"/>
    </location>
</feature>
<evidence type="ECO:0000256" key="6">
    <source>
        <dbReference type="SAM" id="Phobius"/>
    </source>
</evidence>
<protein>
    <submittedName>
        <fullName evidence="8">Mfs general substrate transporter</fullName>
    </submittedName>
</protein>
<dbReference type="GO" id="GO:0016020">
    <property type="term" value="C:membrane"/>
    <property type="evidence" value="ECO:0007669"/>
    <property type="project" value="UniProtKB-SubCell"/>
</dbReference>
<evidence type="ECO:0000313" key="8">
    <source>
        <dbReference type="EMBL" id="CDH51426.1"/>
    </source>
</evidence>
<accession>A0A068RR30</accession>
<dbReference type="PROSITE" id="PS50850">
    <property type="entry name" value="MFS"/>
    <property type="match status" value="1"/>
</dbReference>
<feature type="transmembrane region" description="Helical" evidence="6">
    <location>
        <begin position="232"/>
        <end position="252"/>
    </location>
</feature>
<evidence type="ECO:0000256" key="5">
    <source>
        <dbReference type="ARBA" id="ARBA00023136"/>
    </source>
</evidence>